<proteinExistence type="predicted"/>
<name>A0ABT2HTK1_9MICC</name>
<dbReference type="RefSeq" id="WP_260073941.1">
    <property type="nucleotide sequence ID" value="NZ_JALXMO010000062.1"/>
</dbReference>
<dbReference type="Proteomes" id="UP001205046">
    <property type="component" value="Unassembled WGS sequence"/>
</dbReference>
<evidence type="ECO:0000313" key="1">
    <source>
        <dbReference type="EMBL" id="MCT1608022.1"/>
    </source>
</evidence>
<reference evidence="1 2" key="1">
    <citation type="submission" date="2022-04" db="EMBL/GenBank/DDBJ databases">
        <title>Human microbiome associated bacterial genomes.</title>
        <authorList>
            <person name="Sandstrom S."/>
            <person name="Salamzade R."/>
            <person name="Kalan L.R."/>
        </authorList>
    </citation>
    <scope>NUCLEOTIDE SEQUENCE [LARGE SCALE GENOMIC DNA]</scope>
    <source>
        <strain evidence="2">p3-SID767</strain>
    </source>
</reference>
<comment type="caution">
    <text evidence="1">The sequence shown here is derived from an EMBL/GenBank/DDBJ whole genome shotgun (WGS) entry which is preliminary data.</text>
</comment>
<dbReference type="EMBL" id="JALXMO010000062">
    <property type="protein sequence ID" value="MCT1608022.1"/>
    <property type="molecule type" value="Genomic_DNA"/>
</dbReference>
<evidence type="ECO:0000313" key="2">
    <source>
        <dbReference type="Proteomes" id="UP001205046"/>
    </source>
</evidence>
<organism evidence="1 2">
    <name type="scientific">Nesterenkonia massiliensis</name>
    <dbReference type="NCBI Taxonomy" id="1232429"/>
    <lineage>
        <taxon>Bacteria</taxon>
        <taxon>Bacillati</taxon>
        <taxon>Actinomycetota</taxon>
        <taxon>Actinomycetes</taxon>
        <taxon>Micrococcales</taxon>
        <taxon>Micrococcaceae</taxon>
        <taxon>Nesterenkonia</taxon>
    </lineage>
</organism>
<sequence>MSAVIRVTPKDREYVFDLDAAAGTAVMEVLIERLAADEVTILTGYPTEIDDEPTDPDAHVQVSLAIGAQTQVEFALRFPADPVVTPERLASARETVRSMVDALEGGIAIDDHGFLDSPVGK</sequence>
<accession>A0ABT2HTK1</accession>
<keyword evidence="2" id="KW-1185">Reference proteome</keyword>
<gene>
    <name evidence="1" type="ORF">M3B43_12010</name>
</gene>
<protein>
    <submittedName>
        <fullName evidence="1">Uncharacterized protein</fullName>
    </submittedName>
</protein>